<evidence type="ECO:0000313" key="3">
    <source>
        <dbReference type="Proteomes" id="UP000196258"/>
    </source>
</evidence>
<dbReference type="Proteomes" id="UP000196258">
    <property type="component" value="Unassembled WGS sequence"/>
</dbReference>
<accession>A0A1Y4QLV7</accession>
<feature type="domain" description="Peptidase C39-like" evidence="1">
    <location>
        <begin position="63"/>
        <end position="195"/>
    </location>
</feature>
<dbReference type="Gene3D" id="3.90.70.10">
    <property type="entry name" value="Cysteine proteinases"/>
    <property type="match status" value="1"/>
</dbReference>
<reference evidence="3" key="1">
    <citation type="submission" date="2017-04" db="EMBL/GenBank/DDBJ databases">
        <title>Function of individual gut microbiota members based on whole genome sequencing of pure cultures obtained from chicken caecum.</title>
        <authorList>
            <person name="Medvecky M."/>
            <person name="Cejkova D."/>
            <person name="Polansky O."/>
            <person name="Karasova D."/>
            <person name="Kubasova T."/>
            <person name="Cizek A."/>
            <person name="Rychlik I."/>
        </authorList>
    </citation>
    <scope>NUCLEOTIDE SEQUENCE [LARGE SCALE GENOMIC DNA]</scope>
    <source>
        <strain evidence="3">An149</strain>
    </source>
</reference>
<dbReference type="Pfam" id="PF13529">
    <property type="entry name" value="Peptidase_C39_2"/>
    <property type="match status" value="1"/>
</dbReference>
<name>A0A1Y4QLV7_9FIRM</name>
<evidence type="ECO:0000313" key="2">
    <source>
        <dbReference type="EMBL" id="OUQ05971.1"/>
    </source>
</evidence>
<dbReference type="EMBL" id="NFLB01000003">
    <property type="protein sequence ID" value="OUQ05971.1"/>
    <property type="molecule type" value="Genomic_DNA"/>
</dbReference>
<comment type="caution">
    <text evidence="2">The sequence shown here is derived from an EMBL/GenBank/DDBJ whole genome shotgun (WGS) entry which is preliminary data.</text>
</comment>
<proteinExistence type="predicted"/>
<organism evidence="2 3">
    <name type="scientific">Thomasclavelia spiroformis</name>
    <dbReference type="NCBI Taxonomy" id="29348"/>
    <lineage>
        <taxon>Bacteria</taxon>
        <taxon>Bacillati</taxon>
        <taxon>Bacillota</taxon>
        <taxon>Erysipelotrichia</taxon>
        <taxon>Erysipelotrichales</taxon>
        <taxon>Coprobacillaceae</taxon>
        <taxon>Thomasclavelia</taxon>
    </lineage>
</organism>
<dbReference type="AlphaFoldDB" id="A0A1Y4QLV7"/>
<evidence type="ECO:0000259" key="1">
    <source>
        <dbReference type="Pfam" id="PF13529"/>
    </source>
</evidence>
<dbReference type="RefSeq" id="WP_087255226.1">
    <property type="nucleotide sequence ID" value="NZ_NFLB01000003.1"/>
</dbReference>
<gene>
    <name evidence="2" type="ORF">B5E91_03955</name>
</gene>
<sequence>MKIKKLVIILLILFIGYTFINKNKCPEYIDEFVQNYPQAKELKTNYQPYENNKPIKISITNDNIPLLIQWDKRWAYTHYGDEIVGTAGCGPTCLSMVAIGLTQNTKYNPRYIAKYAIENDYLEGSKTRWSLMEQGCQAFGLKANAIALNKNIMIEQLNQGHPIICSVRPGDFTNGGHFIVITKTVDGNFYVNDPNSKENSKRTWTYETLAPQIKALWAYSKL</sequence>
<protein>
    <recommendedName>
        <fullName evidence="1">Peptidase C39-like domain-containing protein</fullName>
    </recommendedName>
</protein>
<dbReference type="InterPro" id="IPR039564">
    <property type="entry name" value="Peptidase_C39-like"/>
</dbReference>